<sequence>MGKRVLRPGGIDLTVAGIGAFSMFTATKIVFNMNYEGSALLPYVLAIGFGAALGCINGFLISRLKIQPMIATLGMNSIINGVMLFFIGSREISQVPVGIQTAGKTYVMTVYNANGVAAPLSTTIYIAIAVVFLVYLLLRYTMLGANIFAIGGNVESAMRAGINVRNTQFIVYVIAGTLYGLGGMVHTVTYVNSNPMDLLGQEMITIAAVIIGGARITGGHGTLTGTVLGVLLIQLINNCLNTIGIPSYWQRFVIGLVLLIGTSLTSYQALKEKKRLHVEISASPMTIQQ</sequence>
<keyword evidence="7 8" id="KW-0472">Membrane</keyword>
<evidence type="ECO:0000256" key="4">
    <source>
        <dbReference type="ARBA" id="ARBA00022519"/>
    </source>
</evidence>
<evidence type="ECO:0000256" key="3">
    <source>
        <dbReference type="ARBA" id="ARBA00022475"/>
    </source>
</evidence>
<dbReference type="PANTHER" id="PTHR32196">
    <property type="entry name" value="ABC TRANSPORTER PERMEASE PROTEIN YPHD-RELATED-RELATED"/>
    <property type="match status" value="1"/>
</dbReference>
<evidence type="ECO:0000256" key="5">
    <source>
        <dbReference type="ARBA" id="ARBA00022692"/>
    </source>
</evidence>
<name>A0A645FHF1_9ZZZZ</name>
<proteinExistence type="predicted"/>
<evidence type="ECO:0000256" key="7">
    <source>
        <dbReference type="ARBA" id="ARBA00023136"/>
    </source>
</evidence>
<keyword evidence="3" id="KW-1003">Cell membrane</keyword>
<accession>A0A645FHF1</accession>
<gene>
    <name evidence="9" type="ORF">SDC9_160089</name>
</gene>
<evidence type="ECO:0000256" key="2">
    <source>
        <dbReference type="ARBA" id="ARBA00022448"/>
    </source>
</evidence>
<feature type="transmembrane region" description="Helical" evidence="8">
    <location>
        <begin position="249"/>
        <end position="270"/>
    </location>
</feature>
<dbReference type="Pfam" id="PF02653">
    <property type="entry name" value="BPD_transp_2"/>
    <property type="match status" value="1"/>
</dbReference>
<dbReference type="GO" id="GO:0022857">
    <property type="term" value="F:transmembrane transporter activity"/>
    <property type="evidence" value="ECO:0007669"/>
    <property type="project" value="InterPro"/>
</dbReference>
<feature type="transmembrane region" description="Helical" evidence="8">
    <location>
        <begin position="116"/>
        <end position="138"/>
    </location>
</feature>
<evidence type="ECO:0000313" key="9">
    <source>
        <dbReference type="EMBL" id="MPN12769.1"/>
    </source>
</evidence>
<reference evidence="9" key="1">
    <citation type="submission" date="2019-08" db="EMBL/GenBank/DDBJ databases">
        <authorList>
            <person name="Kucharzyk K."/>
            <person name="Murdoch R.W."/>
            <person name="Higgins S."/>
            <person name="Loffler F."/>
        </authorList>
    </citation>
    <scope>NUCLEOTIDE SEQUENCE</scope>
</reference>
<comment type="subcellular location">
    <subcellularLocation>
        <location evidence="1">Cell membrane</location>
        <topology evidence="1">Multi-pass membrane protein</topology>
    </subcellularLocation>
</comment>
<evidence type="ECO:0000256" key="8">
    <source>
        <dbReference type="SAM" id="Phobius"/>
    </source>
</evidence>
<evidence type="ECO:0008006" key="10">
    <source>
        <dbReference type="Google" id="ProtNLM"/>
    </source>
</evidence>
<comment type="caution">
    <text evidence="9">The sequence shown here is derived from an EMBL/GenBank/DDBJ whole genome shotgun (WGS) entry which is preliminary data.</text>
</comment>
<dbReference type="AlphaFoldDB" id="A0A645FHF1"/>
<dbReference type="GO" id="GO:0005886">
    <property type="term" value="C:plasma membrane"/>
    <property type="evidence" value="ECO:0007669"/>
    <property type="project" value="UniProtKB-SubCell"/>
</dbReference>
<keyword evidence="4" id="KW-0997">Cell inner membrane</keyword>
<feature type="transmembrane region" description="Helical" evidence="8">
    <location>
        <begin position="43"/>
        <end position="62"/>
    </location>
</feature>
<evidence type="ECO:0000256" key="1">
    <source>
        <dbReference type="ARBA" id="ARBA00004651"/>
    </source>
</evidence>
<organism evidence="9">
    <name type="scientific">bioreactor metagenome</name>
    <dbReference type="NCBI Taxonomy" id="1076179"/>
    <lineage>
        <taxon>unclassified sequences</taxon>
        <taxon>metagenomes</taxon>
        <taxon>ecological metagenomes</taxon>
    </lineage>
</organism>
<feature type="transmembrane region" description="Helical" evidence="8">
    <location>
        <begin position="169"/>
        <end position="192"/>
    </location>
</feature>
<dbReference type="EMBL" id="VSSQ01059182">
    <property type="protein sequence ID" value="MPN12769.1"/>
    <property type="molecule type" value="Genomic_DNA"/>
</dbReference>
<dbReference type="CDD" id="cd06579">
    <property type="entry name" value="TM_PBP1_transp_AraH_like"/>
    <property type="match status" value="1"/>
</dbReference>
<feature type="transmembrane region" description="Helical" evidence="8">
    <location>
        <begin position="69"/>
        <end position="87"/>
    </location>
</feature>
<keyword evidence="6 8" id="KW-1133">Transmembrane helix</keyword>
<keyword evidence="5 8" id="KW-0812">Transmembrane</keyword>
<feature type="transmembrane region" description="Helical" evidence="8">
    <location>
        <begin position="12"/>
        <end position="31"/>
    </location>
</feature>
<evidence type="ECO:0000256" key="6">
    <source>
        <dbReference type="ARBA" id="ARBA00022989"/>
    </source>
</evidence>
<protein>
    <recommendedName>
        <fullName evidence="10">Ribose import permease protein RbsC</fullName>
    </recommendedName>
</protein>
<dbReference type="PANTHER" id="PTHR32196:SF21">
    <property type="entry name" value="ABC TRANSPORTER PERMEASE PROTEIN YPHD-RELATED"/>
    <property type="match status" value="1"/>
</dbReference>
<keyword evidence="2" id="KW-0813">Transport</keyword>
<dbReference type="InterPro" id="IPR001851">
    <property type="entry name" value="ABC_transp_permease"/>
</dbReference>